<dbReference type="EMBL" id="KZ824995">
    <property type="protein sequence ID" value="RAH65499.1"/>
    <property type="molecule type" value="Genomic_DNA"/>
</dbReference>
<evidence type="ECO:0000313" key="2">
    <source>
        <dbReference type="Proteomes" id="UP000249661"/>
    </source>
</evidence>
<gene>
    <name evidence="1" type="ORF">BO66DRAFT_395439</name>
</gene>
<protein>
    <submittedName>
        <fullName evidence="1">Neuraminidase</fullName>
    </submittedName>
</protein>
<name>A0ACD1GVW1_9EURO</name>
<keyword evidence="2" id="KW-1185">Reference proteome</keyword>
<sequence>MPDFGHKILNKLGLHDHHDQHDQQQQPPQQQQYYPPQQQYYPPQQQYPGQQQYDQQQYGQYNQQQYNQQQYGHYNQQQHQYNQQQYGQQQQPMGYPGQDRGHSHPRPNCHVHHDQRALSNGNGGTYPRLARLSDGSLLSSFTRFPGDGARVLVVARSTDGHNFEDIGEVTRGTGDTDNLFLLEVAPSVVLGAFRNHDHDPSGRVTHFRITVCRSHDGGRTWQFASQAAEKSGADGLGIWEPFMRMGSGGEVQLTYSQEFAPNNQCTMLVTSTDQGSTWSEPRCLHGKDDHRRDGMNGIARTFDADLGKEVLVMVFETNTKGPMQIEALISDDDGESWGRRHVVYSPHDGHRHNAGAPQIAPFADGSLAVVFMTDEDHDQVDWVKNASIKAVFAPPPRGGEIRWDQTSTSICADSSHWPGVFALDGHTLLATYECKGPKARAISLQ</sequence>
<proteinExistence type="predicted"/>
<dbReference type="Proteomes" id="UP000249661">
    <property type="component" value="Unassembled WGS sequence"/>
</dbReference>
<accession>A0ACD1GVW1</accession>
<reference evidence="1" key="1">
    <citation type="submission" date="2018-02" db="EMBL/GenBank/DDBJ databases">
        <title>The genomes of Aspergillus section Nigri reveals drivers in fungal speciation.</title>
        <authorList>
            <consortium name="DOE Joint Genome Institute"/>
            <person name="Vesth T.C."/>
            <person name="Nybo J."/>
            <person name="Theobald S."/>
            <person name="Brandl J."/>
            <person name="Frisvad J.C."/>
            <person name="Nielsen K.F."/>
            <person name="Lyhne E.K."/>
            <person name="Kogle M.E."/>
            <person name="Kuo A."/>
            <person name="Riley R."/>
            <person name="Clum A."/>
            <person name="Nolan M."/>
            <person name="Lipzen A."/>
            <person name="Salamov A."/>
            <person name="Henrissat B."/>
            <person name="Wiebenga A."/>
            <person name="De vries R.P."/>
            <person name="Grigoriev I.V."/>
            <person name="Mortensen U.H."/>
            <person name="Andersen M.R."/>
            <person name="Baker S.E."/>
        </authorList>
    </citation>
    <scope>NUCLEOTIDE SEQUENCE</scope>
    <source>
        <strain evidence="1">CBS 121060</strain>
    </source>
</reference>
<organism evidence="1 2">
    <name type="scientific">Aspergillus aculeatinus CBS 121060</name>
    <dbReference type="NCBI Taxonomy" id="1448322"/>
    <lineage>
        <taxon>Eukaryota</taxon>
        <taxon>Fungi</taxon>
        <taxon>Dikarya</taxon>
        <taxon>Ascomycota</taxon>
        <taxon>Pezizomycotina</taxon>
        <taxon>Eurotiomycetes</taxon>
        <taxon>Eurotiomycetidae</taxon>
        <taxon>Eurotiales</taxon>
        <taxon>Aspergillaceae</taxon>
        <taxon>Aspergillus</taxon>
        <taxon>Aspergillus subgen. Circumdati</taxon>
    </lineage>
</organism>
<evidence type="ECO:0000313" key="1">
    <source>
        <dbReference type="EMBL" id="RAH65499.1"/>
    </source>
</evidence>